<evidence type="ECO:0000313" key="2">
    <source>
        <dbReference type="EMBL" id="MCI38141.1"/>
    </source>
</evidence>
<accession>A0A392RND0</accession>
<organism evidence="2 3">
    <name type="scientific">Trifolium medium</name>
    <dbReference type="NCBI Taxonomy" id="97028"/>
    <lineage>
        <taxon>Eukaryota</taxon>
        <taxon>Viridiplantae</taxon>
        <taxon>Streptophyta</taxon>
        <taxon>Embryophyta</taxon>
        <taxon>Tracheophyta</taxon>
        <taxon>Spermatophyta</taxon>
        <taxon>Magnoliopsida</taxon>
        <taxon>eudicotyledons</taxon>
        <taxon>Gunneridae</taxon>
        <taxon>Pentapetalae</taxon>
        <taxon>rosids</taxon>
        <taxon>fabids</taxon>
        <taxon>Fabales</taxon>
        <taxon>Fabaceae</taxon>
        <taxon>Papilionoideae</taxon>
        <taxon>50 kb inversion clade</taxon>
        <taxon>NPAAA clade</taxon>
        <taxon>Hologalegina</taxon>
        <taxon>IRL clade</taxon>
        <taxon>Trifolieae</taxon>
        <taxon>Trifolium</taxon>
    </lineage>
</organism>
<comment type="caution">
    <text evidence="2">The sequence shown here is derived from an EMBL/GenBank/DDBJ whole genome shotgun (WGS) entry which is preliminary data.</text>
</comment>
<feature type="compositionally biased region" description="Basic and acidic residues" evidence="1">
    <location>
        <begin position="8"/>
        <end position="31"/>
    </location>
</feature>
<feature type="region of interest" description="Disordered" evidence="1">
    <location>
        <begin position="1"/>
        <end position="31"/>
    </location>
</feature>
<dbReference type="EMBL" id="LXQA010252436">
    <property type="protein sequence ID" value="MCI38141.1"/>
    <property type="molecule type" value="Genomic_DNA"/>
</dbReference>
<dbReference type="AlphaFoldDB" id="A0A392RND0"/>
<name>A0A392RND0_9FABA</name>
<keyword evidence="3" id="KW-1185">Reference proteome</keyword>
<protein>
    <submittedName>
        <fullName evidence="2">Uncharacterized protein</fullName>
    </submittedName>
</protein>
<evidence type="ECO:0000313" key="3">
    <source>
        <dbReference type="Proteomes" id="UP000265520"/>
    </source>
</evidence>
<dbReference type="Proteomes" id="UP000265520">
    <property type="component" value="Unassembled WGS sequence"/>
</dbReference>
<reference evidence="2 3" key="1">
    <citation type="journal article" date="2018" name="Front. Plant Sci.">
        <title>Red Clover (Trifolium pratense) and Zigzag Clover (T. medium) - A Picture of Genomic Similarities and Differences.</title>
        <authorList>
            <person name="Dluhosova J."/>
            <person name="Istvanek J."/>
            <person name="Nedelnik J."/>
            <person name="Repkova J."/>
        </authorList>
    </citation>
    <scope>NUCLEOTIDE SEQUENCE [LARGE SCALE GENOMIC DNA]</scope>
    <source>
        <strain evidence="3">cv. 10/8</strain>
        <tissue evidence="2">Leaf</tissue>
    </source>
</reference>
<feature type="non-terminal residue" evidence="2">
    <location>
        <position position="1"/>
    </location>
</feature>
<evidence type="ECO:0000256" key="1">
    <source>
        <dbReference type="SAM" id="MobiDB-lite"/>
    </source>
</evidence>
<proteinExistence type="predicted"/>
<sequence length="52" mass="5837">VNGGHGGGVREMKRPELLRENAKQRDANRWRSELVVGVDGSRFGEETTRDTL</sequence>